<evidence type="ECO:0000313" key="2">
    <source>
        <dbReference type="EMBL" id="CNW19946.1"/>
    </source>
</evidence>
<evidence type="ECO:0000256" key="1">
    <source>
        <dbReference type="SAM" id="MobiDB-lite"/>
    </source>
</evidence>
<reference evidence="2 3" key="1">
    <citation type="submission" date="2015-03" db="EMBL/GenBank/DDBJ databases">
        <authorList>
            <consortium name="Pathogen Informatics"/>
        </authorList>
    </citation>
    <scope>NUCLEOTIDE SEQUENCE [LARGE SCALE GENOMIC DNA]</scope>
    <source>
        <strain evidence="2 3">D00501624</strain>
    </source>
</reference>
<dbReference type="AlphaFoldDB" id="A0A655FUF8"/>
<accession>A0A655FUF8</accession>
<proteinExistence type="predicted"/>
<protein>
    <submittedName>
        <fullName evidence="2">Uncharacterized protein</fullName>
    </submittedName>
</protein>
<feature type="region of interest" description="Disordered" evidence="1">
    <location>
        <begin position="1"/>
        <end position="66"/>
    </location>
</feature>
<gene>
    <name evidence="2" type="ORF">ERS007661_03659</name>
</gene>
<organism evidence="2 3">
    <name type="scientific">Mycobacterium tuberculosis</name>
    <dbReference type="NCBI Taxonomy" id="1773"/>
    <lineage>
        <taxon>Bacteria</taxon>
        <taxon>Bacillati</taxon>
        <taxon>Actinomycetota</taxon>
        <taxon>Actinomycetes</taxon>
        <taxon>Mycobacteriales</taxon>
        <taxon>Mycobacteriaceae</taxon>
        <taxon>Mycobacterium</taxon>
        <taxon>Mycobacterium tuberculosis complex</taxon>
    </lineage>
</organism>
<dbReference type="EMBL" id="CQQC01001730">
    <property type="protein sequence ID" value="CNW19946.1"/>
    <property type="molecule type" value="Genomic_DNA"/>
</dbReference>
<sequence>MRVLLHKTNVEVPPQRDRGNTDDVVHTLRQREPRSAGRPGENLRVRRDDPADDDYSQRSVNKKRHHARSLAVANSFVNVDRTKIDDSLRSWSGPRRRRAANALARHCARPPWCDFWPRASRLPQPSRLRRTPGCRCVLSIATSDPSTICCLPTTTPDCTGFARRWMLDRPTNRSSIPCKRLSSRFLMTLTQ</sequence>
<name>A0A655FUF8_MYCTX</name>
<dbReference type="Proteomes" id="UP000039217">
    <property type="component" value="Unassembled WGS sequence"/>
</dbReference>
<evidence type="ECO:0000313" key="3">
    <source>
        <dbReference type="Proteomes" id="UP000039217"/>
    </source>
</evidence>
<feature type="compositionally biased region" description="Basic and acidic residues" evidence="1">
    <location>
        <begin position="14"/>
        <end position="49"/>
    </location>
</feature>